<dbReference type="Pfam" id="PF01284">
    <property type="entry name" value="MARVEL"/>
    <property type="match status" value="1"/>
</dbReference>
<evidence type="ECO:0000259" key="10">
    <source>
        <dbReference type="PROSITE" id="PS51225"/>
    </source>
</evidence>
<proteinExistence type="inferred from homology"/>
<dbReference type="Ensembl" id="ENSCCRT00020057582.1">
    <property type="protein sequence ID" value="ENSCCRP00020052817.1"/>
    <property type="gene ID" value="ENSCCRG00020023570.1"/>
</dbReference>
<dbReference type="PRINTS" id="PR01884">
    <property type="entry name" value="MALPROTEIN"/>
</dbReference>
<evidence type="ECO:0000256" key="7">
    <source>
        <dbReference type="ARBA" id="ARBA00039981"/>
    </source>
</evidence>
<dbReference type="GO" id="GO:0016020">
    <property type="term" value="C:membrane"/>
    <property type="evidence" value="ECO:0007669"/>
    <property type="project" value="UniProtKB-SubCell"/>
</dbReference>
<feature type="transmembrane region" description="Helical" evidence="9">
    <location>
        <begin position="75"/>
        <end position="96"/>
    </location>
</feature>
<comment type="similarity">
    <text evidence="6">Belongs to the MAL family.</text>
</comment>
<evidence type="ECO:0000256" key="4">
    <source>
        <dbReference type="ARBA" id="ARBA00023136"/>
    </source>
</evidence>
<dbReference type="Proteomes" id="UP000694701">
    <property type="component" value="Unplaced"/>
</dbReference>
<evidence type="ECO:0000256" key="2">
    <source>
        <dbReference type="ARBA" id="ARBA00022692"/>
    </source>
</evidence>
<keyword evidence="3 9" id="KW-1133">Transmembrane helix</keyword>
<feature type="transmembrane region" description="Helical" evidence="9">
    <location>
        <begin position="40"/>
        <end position="63"/>
    </location>
</feature>
<dbReference type="InterPro" id="IPR050578">
    <property type="entry name" value="MARVEL-CKLF_proteins"/>
</dbReference>
<dbReference type="GO" id="GO:0042552">
    <property type="term" value="P:myelination"/>
    <property type="evidence" value="ECO:0007669"/>
    <property type="project" value="TreeGrafter"/>
</dbReference>
<protein>
    <recommendedName>
        <fullName evidence="7">Myelin and lymphocyte protein</fullName>
    </recommendedName>
</protein>
<sequence>SFHKKFLPRLLRVHLFQVFGGLVWTLVASTKVDPANPQGWVMFVSLFCFLITTLWFFIFITGINQSSIWPSLDVGYHTFSAFFYLSAAVLLANVTIGKQGVDKIMTCFLKYLLRTIYTDHPGKKNKIK</sequence>
<evidence type="ECO:0000256" key="1">
    <source>
        <dbReference type="ARBA" id="ARBA00004141"/>
    </source>
</evidence>
<reference evidence="11" key="1">
    <citation type="submission" date="2025-08" db="UniProtKB">
        <authorList>
            <consortium name="Ensembl"/>
        </authorList>
    </citation>
    <scope>IDENTIFICATION</scope>
</reference>
<dbReference type="PROSITE" id="PS51225">
    <property type="entry name" value="MARVEL"/>
    <property type="match status" value="1"/>
</dbReference>
<dbReference type="PANTHER" id="PTHR22776">
    <property type="entry name" value="MARVEL-CONTAINING POTENTIAL LIPID RAFT-ASSOCIATED PROTEIN"/>
    <property type="match status" value="1"/>
</dbReference>
<evidence type="ECO:0000313" key="12">
    <source>
        <dbReference type="Proteomes" id="UP000694701"/>
    </source>
</evidence>
<feature type="domain" description="MARVEL" evidence="10">
    <location>
        <begin position="4"/>
        <end position="126"/>
    </location>
</feature>
<keyword evidence="5" id="KW-0449">Lipoprotein</keyword>
<dbReference type="InterPro" id="IPR008253">
    <property type="entry name" value="Marvel"/>
</dbReference>
<evidence type="ECO:0000256" key="5">
    <source>
        <dbReference type="ARBA" id="ARBA00023288"/>
    </source>
</evidence>
<evidence type="ECO:0000256" key="8">
    <source>
        <dbReference type="PROSITE-ProRule" id="PRU00581"/>
    </source>
</evidence>
<keyword evidence="4 8" id="KW-0472">Membrane</keyword>
<dbReference type="PANTHER" id="PTHR22776:SF12">
    <property type="entry name" value="MYELIN AND LYMPHOCYTE PROTEIN"/>
    <property type="match status" value="1"/>
</dbReference>
<keyword evidence="2 8" id="KW-0812">Transmembrane</keyword>
<evidence type="ECO:0000313" key="11">
    <source>
        <dbReference type="Ensembl" id="ENSCCRP00020052817.1"/>
    </source>
</evidence>
<feature type="transmembrane region" description="Helical" evidence="9">
    <location>
        <begin position="6"/>
        <end position="28"/>
    </location>
</feature>
<comment type="subcellular location">
    <subcellularLocation>
        <location evidence="1">Membrane</location>
        <topology evidence="1">Multi-pass membrane protein</topology>
    </subcellularLocation>
</comment>
<evidence type="ECO:0000256" key="3">
    <source>
        <dbReference type="ARBA" id="ARBA00022989"/>
    </source>
</evidence>
<dbReference type="GO" id="GO:0019911">
    <property type="term" value="F:structural constituent of myelin sheath"/>
    <property type="evidence" value="ECO:0007669"/>
    <property type="project" value="TreeGrafter"/>
</dbReference>
<organism evidence="11 12">
    <name type="scientific">Cyprinus carpio</name>
    <name type="common">Common carp</name>
    <dbReference type="NCBI Taxonomy" id="7962"/>
    <lineage>
        <taxon>Eukaryota</taxon>
        <taxon>Metazoa</taxon>
        <taxon>Chordata</taxon>
        <taxon>Craniata</taxon>
        <taxon>Vertebrata</taxon>
        <taxon>Euteleostomi</taxon>
        <taxon>Actinopterygii</taxon>
        <taxon>Neopterygii</taxon>
        <taxon>Teleostei</taxon>
        <taxon>Ostariophysi</taxon>
        <taxon>Cypriniformes</taxon>
        <taxon>Cyprinidae</taxon>
        <taxon>Cyprininae</taxon>
        <taxon>Cyprinus</taxon>
    </lineage>
</organism>
<dbReference type="AlphaFoldDB" id="A0A8C2FFX4"/>
<name>A0A8C2FFX4_CYPCA</name>
<evidence type="ECO:0000256" key="6">
    <source>
        <dbReference type="ARBA" id="ARBA00034721"/>
    </source>
</evidence>
<evidence type="ECO:0000256" key="9">
    <source>
        <dbReference type="SAM" id="Phobius"/>
    </source>
</evidence>
<accession>A0A8C2FFX4</accession>
<dbReference type="InterPro" id="IPR013295">
    <property type="entry name" value="MAL"/>
</dbReference>